<keyword evidence="1" id="KW-1133">Transmembrane helix</keyword>
<feature type="transmembrane region" description="Helical" evidence="1">
    <location>
        <begin position="287"/>
        <end position="311"/>
    </location>
</feature>
<evidence type="ECO:0000313" key="3">
    <source>
        <dbReference type="Proteomes" id="UP000014978"/>
    </source>
</evidence>
<keyword evidence="1" id="KW-0812">Transmembrane</keyword>
<sequence>KTIYCGEADKCEDFFQRHEFRRRDNSPFSDYVLEVLVKENVESGQLHEMIKINSSKFDDDKSKESYIEKTSNDDIFDFGFNLQHLFLLLKRRFSIYNLNKSKIGGYLYNIIFAVLFCYLIRYMSSIGSITNYKSMSIVNVIARNEGFLLMLYTYMIMNCRVCISSIRPEYVIVKRELGVRTYSILSYCFSIYLYEFIQLLPFTLLFSISCYIVYIEFLSFFHIFISVLTLAAFIPAFVLLGSFSKNEKIINYILIIPIILIYVDIGAKTLSMYDNSPLLLRIKRCFLIVNGIWLPTLVMFVFKYITTWFLISRNIKDEHDRAFYNNVIMKERLTFLYNNQPPFSMPISLLFCFTVAMILLYVAANVVMAGILFRSGIRMKLSKKK</sequence>
<accession>S7W8L4</accession>
<dbReference type="EMBL" id="ATCN01000362">
    <property type="protein sequence ID" value="EPR79191.1"/>
    <property type="molecule type" value="Genomic_DNA"/>
</dbReference>
<protein>
    <submittedName>
        <fullName evidence="2">ABC transporter</fullName>
    </submittedName>
</protein>
<dbReference type="InParanoid" id="S7W8L4"/>
<comment type="caution">
    <text evidence="2">The sequence shown here is derived from an EMBL/GenBank/DDBJ whole genome shotgun (WGS) entry which is preliminary data.</text>
</comment>
<dbReference type="HOGENOM" id="CLU_020421_1_0_1"/>
<feature type="transmembrane region" description="Helical" evidence="1">
    <location>
        <begin position="249"/>
        <end position="267"/>
    </location>
</feature>
<feature type="transmembrane region" description="Helical" evidence="1">
    <location>
        <begin position="347"/>
        <end position="373"/>
    </location>
</feature>
<evidence type="ECO:0000256" key="1">
    <source>
        <dbReference type="SAM" id="Phobius"/>
    </source>
</evidence>
<gene>
    <name evidence="2" type="ORF">SLOPH_2559</name>
</gene>
<feature type="transmembrane region" description="Helical" evidence="1">
    <location>
        <begin position="106"/>
        <end position="124"/>
    </location>
</feature>
<dbReference type="Proteomes" id="UP000014978">
    <property type="component" value="Unassembled WGS sequence"/>
</dbReference>
<evidence type="ECO:0000313" key="2">
    <source>
        <dbReference type="EMBL" id="EPR79191.1"/>
    </source>
</evidence>
<feature type="transmembrane region" description="Helical" evidence="1">
    <location>
        <begin position="200"/>
        <end position="217"/>
    </location>
</feature>
<dbReference type="AlphaFoldDB" id="S7W8L4"/>
<keyword evidence="3" id="KW-1185">Reference proteome</keyword>
<feature type="non-terminal residue" evidence="2">
    <location>
        <position position="1"/>
    </location>
</feature>
<reference evidence="3" key="1">
    <citation type="journal article" date="2013" name="PLoS Genet.">
        <title>The genome of Spraguea lophii and the basis of host-microsporidian interactions.</title>
        <authorList>
            <person name="Campbell S.E."/>
            <person name="Williams T.A."/>
            <person name="Yousuf A."/>
            <person name="Soanes D.M."/>
            <person name="Paszkiewicz K.H."/>
            <person name="Williams B.A.P."/>
        </authorList>
    </citation>
    <scope>NUCLEOTIDE SEQUENCE [LARGE SCALE GENOMIC DNA]</scope>
    <source>
        <strain evidence="3">42_110</strain>
    </source>
</reference>
<feature type="transmembrane region" description="Helical" evidence="1">
    <location>
        <begin position="224"/>
        <end position="243"/>
    </location>
</feature>
<keyword evidence="1" id="KW-0472">Membrane</keyword>
<name>S7W8L4_SPRLO</name>
<organism evidence="2 3">
    <name type="scientific">Spraguea lophii (strain 42_110)</name>
    <name type="common">Microsporidian parasite</name>
    <dbReference type="NCBI Taxonomy" id="1358809"/>
    <lineage>
        <taxon>Eukaryota</taxon>
        <taxon>Fungi</taxon>
        <taxon>Fungi incertae sedis</taxon>
        <taxon>Microsporidia</taxon>
        <taxon>Spragueidae</taxon>
        <taxon>Spraguea</taxon>
    </lineage>
</organism>
<proteinExistence type="predicted"/>
<dbReference type="VEuPathDB" id="MicrosporidiaDB:SLOPH_2559"/>